<gene>
    <name evidence="5" type="ORF">AP3564_10405</name>
</gene>
<dbReference type="PANTHER" id="PTHR42659:SF2">
    <property type="entry name" value="XANTHINE DEHYDROGENASE SUBUNIT C-RELATED"/>
    <property type="match status" value="1"/>
</dbReference>
<dbReference type="Gene3D" id="3.30.43.10">
    <property type="entry name" value="Uridine Diphospho-n-acetylenolpyruvylglucosamine Reductase, domain 2"/>
    <property type="match status" value="1"/>
</dbReference>
<dbReference type="GO" id="GO:0016491">
    <property type="term" value="F:oxidoreductase activity"/>
    <property type="evidence" value="ECO:0007669"/>
    <property type="project" value="UniProtKB-KW"/>
</dbReference>
<evidence type="ECO:0000256" key="2">
    <source>
        <dbReference type="ARBA" id="ARBA00022827"/>
    </source>
</evidence>
<dbReference type="InterPro" id="IPR016169">
    <property type="entry name" value="FAD-bd_PCMH_sub2"/>
</dbReference>
<dbReference type="InterPro" id="IPR036683">
    <property type="entry name" value="CO_DH_flav_C_dom_sf"/>
</dbReference>
<dbReference type="InterPro" id="IPR016167">
    <property type="entry name" value="FAD-bd_PCMH_sub1"/>
</dbReference>
<dbReference type="SUPFAM" id="SSF56176">
    <property type="entry name" value="FAD-binding/transporter-associated domain-like"/>
    <property type="match status" value="1"/>
</dbReference>
<dbReference type="Pfam" id="PF03450">
    <property type="entry name" value="CO_deh_flav_C"/>
    <property type="match status" value="1"/>
</dbReference>
<dbReference type="Gene3D" id="3.30.390.50">
    <property type="entry name" value="CO dehydrogenase flavoprotein, C-terminal domain"/>
    <property type="match status" value="1"/>
</dbReference>
<dbReference type="EMBL" id="CP017703">
    <property type="protein sequence ID" value="ASS90581.1"/>
    <property type="molecule type" value="Genomic_DNA"/>
</dbReference>
<dbReference type="Pfam" id="PF00941">
    <property type="entry name" value="FAD_binding_5"/>
    <property type="match status" value="1"/>
</dbReference>
<dbReference type="PANTHER" id="PTHR42659">
    <property type="entry name" value="XANTHINE DEHYDROGENASE SUBUNIT C-RELATED"/>
    <property type="match status" value="1"/>
</dbReference>
<dbReference type="Proteomes" id="UP000214606">
    <property type="component" value="Chromosome"/>
</dbReference>
<evidence type="ECO:0000259" key="4">
    <source>
        <dbReference type="PROSITE" id="PS51387"/>
    </source>
</evidence>
<evidence type="ECO:0000313" key="6">
    <source>
        <dbReference type="Proteomes" id="UP000214606"/>
    </source>
</evidence>
<dbReference type="InterPro" id="IPR036318">
    <property type="entry name" value="FAD-bd_PCMH-like_sf"/>
</dbReference>
<accession>A0A223E5V6</accession>
<evidence type="ECO:0000256" key="1">
    <source>
        <dbReference type="ARBA" id="ARBA00022630"/>
    </source>
</evidence>
<feature type="domain" description="FAD-binding PCMH-type" evidence="4">
    <location>
        <begin position="1"/>
        <end position="177"/>
    </location>
</feature>
<dbReference type="InterPro" id="IPR016166">
    <property type="entry name" value="FAD-bd_PCMH"/>
</dbReference>
<reference evidence="5 6" key="1">
    <citation type="submission" date="2016-10" db="EMBL/GenBank/DDBJ databases">
        <title>The whole genome sequencing and assembly of Aeribacillus pallidus KCTC3564 strain.</title>
        <authorList>
            <person name="Lee Y.-J."/>
            <person name="Park M.-K."/>
            <person name="Yi H."/>
            <person name="Bahn Y.-S."/>
            <person name="Kim J.F."/>
            <person name="Lee D.-W."/>
        </authorList>
    </citation>
    <scope>NUCLEOTIDE SEQUENCE [LARGE SCALE GENOMIC DNA]</scope>
    <source>
        <strain evidence="5 6">KCTC3564</strain>
    </source>
</reference>
<dbReference type="PROSITE" id="PS51387">
    <property type="entry name" value="FAD_PCMH"/>
    <property type="match status" value="1"/>
</dbReference>
<keyword evidence="1" id="KW-0285">Flavoprotein</keyword>
<evidence type="ECO:0000313" key="5">
    <source>
        <dbReference type="EMBL" id="ASS90581.1"/>
    </source>
</evidence>
<organism evidence="5 6">
    <name type="scientific">Aeribacillus pallidus</name>
    <dbReference type="NCBI Taxonomy" id="33936"/>
    <lineage>
        <taxon>Bacteria</taxon>
        <taxon>Bacillati</taxon>
        <taxon>Bacillota</taxon>
        <taxon>Bacilli</taxon>
        <taxon>Bacillales</taxon>
        <taxon>Bacillaceae</taxon>
        <taxon>Aeribacillus</taxon>
    </lineage>
</organism>
<dbReference type="KEGG" id="apak:AP3564_10405"/>
<dbReference type="InterPro" id="IPR005107">
    <property type="entry name" value="CO_DH_flav_C"/>
</dbReference>
<dbReference type="GeneID" id="301125453"/>
<proteinExistence type="predicted"/>
<dbReference type="InterPro" id="IPR002346">
    <property type="entry name" value="Mopterin_DH_FAD-bd"/>
</dbReference>
<dbReference type="AlphaFoldDB" id="A0A164A7V9"/>
<accession>A0A164A7V9</accession>
<dbReference type="InterPro" id="IPR051312">
    <property type="entry name" value="Diverse_Substr_Oxidored"/>
</dbReference>
<sequence length="295" mass="32959">MKPVKFDYYSPKTVDEALTLLEEAGFDGKIIAGGQSLVPIMNMRLSSPECLIDINQLHDLQFIEFDSDKVKIGALTRQAEVERSDVVQKHLGLLSEAVPFIGHVQTRNRGTFGGSLVHADPTAEIPLSLMALGGTLHIASKEEVREVNVEDFFITYLTTDIMPNEMLTEIHIPIEQERNGYSFYEISRRHGDFALVASACQLTIDHLDRITNVRLVLGGVEATPLLIEGANEWMKGEVLSDSLLQKVEDIVDEMVDPESDIHATAEYRRHLSKKLAVRTVKSAYERARGEANERS</sequence>
<dbReference type="SMART" id="SM01092">
    <property type="entry name" value="CO_deh_flav_C"/>
    <property type="match status" value="1"/>
</dbReference>
<evidence type="ECO:0000256" key="3">
    <source>
        <dbReference type="ARBA" id="ARBA00023002"/>
    </source>
</evidence>
<protein>
    <submittedName>
        <fullName evidence="5">Molybdopterin dehydrogenase</fullName>
    </submittedName>
</protein>
<dbReference type="Gene3D" id="3.30.465.10">
    <property type="match status" value="1"/>
</dbReference>
<dbReference type="GO" id="GO:0071949">
    <property type="term" value="F:FAD binding"/>
    <property type="evidence" value="ECO:0007669"/>
    <property type="project" value="InterPro"/>
</dbReference>
<name>A0A164A7V9_9BACI</name>
<keyword evidence="3" id="KW-0560">Oxidoreductase</keyword>
<keyword evidence="2" id="KW-0274">FAD</keyword>
<dbReference type="RefSeq" id="WP_066248256.1">
    <property type="nucleotide sequence ID" value="NZ_CP017703.1"/>
</dbReference>
<dbReference type="SUPFAM" id="SSF55447">
    <property type="entry name" value="CO dehydrogenase flavoprotein C-terminal domain-like"/>
    <property type="match status" value="1"/>
</dbReference>